<proteinExistence type="predicted"/>
<dbReference type="AlphaFoldDB" id="A0A9D4DIZ3"/>
<name>A0A9D4DIZ3_DREPO</name>
<reference evidence="1" key="1">
    <citation type="journal article" date="2019" name="bioRxiv">
        <title>The Genome of the Zebra Mussel, Dreissena polymorpha: A Resource for Invasive Species Research.</title>
        <authorList>
            <person name="McCartney M.A."/>
            <person name="Auch B."/>
            <person name="Kono T."/>
            <person name="Mallez S."/>
            <person name="Zhang Y."/>
            <person name="Obille A."/>
            <person name="Becker A."/>
            <person name="Abrahante J.E."/>
            <person name="Garbe J."/>
            <person name="Badalamenti J.P."/>
            <person name="Herman A."/>
            <person name="Mangelson H."/>
            <person name="Liachko I."/>
            <person name="Sullivan S."/>
            <person name="Sone E.D."/>
            <person name="Koren S."/>
            <person name="Silverstein K.A.T."/>
            <person name="Beckman K.B."/>
            <person name="Gohl D.M."/>
        </authorList>
    </citation>
    <scope>NUCLEOTIDE SEQUENCE</scope>
    <source>
        <strain evidence="1">Duluth1</strain>
        <tissue evidence="1">Whole animal</tissue>
    </source>
</reference>
<accession>A0A9D4DIZ3</accession>
<protein>
    <submittedName>
        <fullName evidence="1">Uncharacterized protein</fullName>
    </submittedName>
</protein>
<evidence type="ECO:0000313" key="2">
    <source>
        <dbReference type="Proteomes" id="UP000828390"/>
    </source>
</evidence>
<sequence>MMGGTVLVTLFENLTDEEALLIGVSHNQQDEEAKFMSFIDKVLIIKTIKTISKQWSSSAMKIFGFKVNHSICMYE</sequence>
<reference evidence="1" key="2">
    <citation type="submission" date="2020-11" db="EMBL/GenBank/DDBJ databases">
        <authorList>
            <person name="McCartney M.A."/>
            <person name="Auch B."/>
            <person name="Kono T."/>
            <person name="Mallez S."/>
            <person name="Becker A."/>
            <person name="Gohl D.M."/>
            <person name="Silverstein K.A.T."/>
            <person name="Koren S."/>
            <person name="Bechman K.B."/>
            <person name="Herman A."/>
            <person name="Abrahante J.E."/>
            <person name="Garbe J."/>
        </authorList>
    </citation>
    <scope>NUCLEOTIDE SEQUENCE</scope>
    <source>
        <strain evidence="1">Duluth1</strain>
        <tissue evidence="1">Whole animal</tissue>
    </source>
</reference>
<evidence type="ECO:0000313" key="1">
    <source>
        <dbReference type="EMBL" id="KAH3748444.1"/>
    </source>
</evidence>
<keyword evidence="2" id="KW-1185">Reference proteome</keyword>
<dbReference type="EMBL" id="JAIWYP010000010">
    <property type="protein sequence ID" value="KAH3748444.1"/>
    <property type="molecule type" value="Genomic_DNA"/>
</dbReference>
<organism evidence="1 2">
    <name type="scientific">Dreissena polymorpha</name>
    <name type="common">Zebra mussel</name>
    <name type="synonym">Mytilus polymorpha</name>
    <dbReference type="NCBI Taxonomy" id="45954"/>
    <lineage>
        <taxon>Eukaryota</taxon>
        <taxon>Metazoa</taxon>
        <taxon>Spiralia</taxon>
        <taxon>Lophotrochozoa</taxon>
        <taxon>Mollusca</taxon>
        <taxon>Bivalvia</taxon>
        <taxon>Autobranchia</taxon>
        <taxon>Heteroconchia</taxon>
        <taxon>Euheterodonta</taxon>
        <taxon>Imparidentia</taxon>
        <taxon>Neoheterodontei</taxon>
        <taxon>Myida</taxon>
        <taxon>Dreissenoidea</taxon>
        <taxon>Dreissenidae</taxon>
        <taxon>Dreissena</taxon>
    </lineage>
</organism>
<gene>
    <name evidence="1" type="ORF">DPMN_182890</name>
</gene>
<dbReference type="Proteomes" id="UP000828390">
    <property type="component" value="Unassembled WGS sequence"/>
</dbReference>
<comment type="caution">
    <text evidence="1">The sequence shown here is derived from an EMBL/GenBank/DDBJ whole genome shotgun (WGS) entry which is preliminary data.</text>
</comment>